<gene>
    <name evidence="2" type="ORF">K469DRAFT_369125</name>
</gene>
<protein>
    <submittedName>
        <fullName evidence="2">Uncharacterized protein</fullName>
    </submittedName>
</protein>
<feature type="transmembrane region" description="Helical" evidence="1">
    <location>
        <begin position="7"/>
        <end position="28"/>
    </location>
</feature>
<organism evidence="2 3">
    <name type="scientific">Zopfia rhizophila CBS 207.26</name>
    <dbReference type="NCBI Taxonomy" id="1314779"/>
    <lineage>
        <taxon>Eukaryota</taxon>
        <taxon>Fungi</taxon>
        <taxon>Dikarya</taxon>
        <taxon>Ascomycota</taxon>
        <taxon>Pezizomycotina</taxon>
        <taxon>Dothideomycetes</taxon>
        <taxon>Dothideomycetes incertae sedis</taxon>
        <taxon>Zopfiaceae</taxon>
        <taxon>Zopfia</taxon>
    </lineage>
</organism>
<keyword evidence="1" id="KW-1133">Transmembrane helix</keyword>
<sequence length="72" mass="8518">MTTKFEFYLHLVLFSVFLSLVCNSALFWSKSNQSHRCSIRFDLRSSSMCRIIWTLLSYCRMNLPLDATKFVL</sequence>
<reference evidence="2" key="1">
    <citation type="journal article" date="2020" name="Stud. Mycol.">
        <title>101 Dothideomycetes genomes: a test case for predicting lifestyles and emergence of pathogens.</title>
        <authorList>
            <person name="Haridas S."/>
            <person name="Albert R."/>
            <person name="Binder M."/>
            <person name="Bloem J."/>
            <person name="Labutti K."/>
            <person name="Salamov A."/>
            <person name="Andreopoulos B."/>
            <person name="Baker S."/>
            <person name="Barry K."/>
            <person name="Bills G."/>
            <person name="Bluhm B."/>
            <person name="Cannon C."/>
            <person name="Castanera R."/>
            <person name="Culley D."/>
            <person name="Daum C."/>
            <person name="Ezra D."/>
            <person name="Gonzalez J."/>
            <person name="Henrissat B."/>
            <person name="Kuo A."/>
            <person name="Liang C."/>
            <person name="Lipzen A."/>
            <person name="Lutzoni F."/>
            <person name="Magnuson J."/>
            <person name="Mondo S."/>
            <person name="Nolan M."/>
            <person name="Ohm R."/>
            <person name="Pangilinan J."/>
            <person name="Park H.-J."/>
            <person name="Ramirez L."/>
            <person name="Alfaro M."/>
            <person name="Sun H."/>
            <person name="Tritt A."/>
            <person name="Yoshinaga Y."/>
            <person name="Zwiers L.-H."/>
            <person name="Turgeon B."/>
            <person name="Goodwin S."/>
            <person name="Spatafora J."/>
            <person name="Crous P."/>
            <person name="Grigoriev I."/>
        </authorList>
    </citation>
    <scope>NUCLEOTIDE SEQUENCE</scope>
    <source>
        <strain evidence="2">CBS 207.26</strain>
    </source>
</reference>
<proteinExistence type="predicted"/>
<accession>A0A6A6EJX6</accession>
<name>A0A6A6EJX6_9PEZI</name>
<dbReference type="Proteomes" id="UP000800200">
    <property type="component" value="Unassembled WGS sequence"/>
</dbReference>
<dbReference type="EMBL" id="ML994617">
    <property type="protein sequence ID" value="KAF2191333.1"/>
    <property type="molecule type" value="Genomic_DNA"/>
</dbReference>
<evidence type="ECO:0000256" key="1">
    <source>
        <dbReference type="SAM" id="Phobius"/>
    </source>
</evidence>
<keyword evidence="3" id="KW-1185">Reference proteome</keyword>
<evidence type="ECO:0000313" key="3">
    <source>
        <dbReference type="Proteomes" id="UP000800200"/>
    </source>
</evidence>
<keyword evidence="1" id="KW-0812">Transmembrane</keyword>
<dbReference type="AlphaFoldDB" id="A0A6A6EJX6"/>
<evidence type="ECO:0000313" key="2">
    <source>
        <dbReference type="EMBL" id="KAF2191333.1"/>
    </source>
</evidence>
<keyword evidence="1" id="KW-0472">Membrane</keyword>